<dbReference type="EMBL" id="JAVDYB010000001">
    <property type="protein sequence ID" value="MDR7277489.1"/>
    <property type="molecule type" value="Genomic_DNA"/>
</dbReference>
<protein>
    <recommendedName>
        <fullName evidence="4">DUF4262 domain-containing protein</fullName>
    </recommendedName>
</protein>
<evidence type="ECO:0000313" key="3">
    <source>
        <dbReference type="Proteomes" id="UP001183643"/>
    </source>
</evidence>
<dbReference type="RefSeq" id="WP_310369828.1">
    <property type="nucleotide sequence ID" value="NZ_JAVDYB010000001.1"/>
</dbReference>
<evidence type="ECO:0000256" key="1">
    <source>
        <dbReference type="SAM" id="MobiDB-lite"/>
    </source>
</evidence>
<accession>A0AAE3YPD8</accession>
<proteinExistence type="predicted"/>
<organism evidence="2 3">
    <name type="scientific">Catenuloplanes atrovinosus</name>
    <dbReference type="NCBI Taxonomy" id="137266"/>
    <lineage>
        <taxon>Bacteria</taxon>
        <taxon>Bacillati</taxon>
        <taxon>Actinomycetota</taxon>
        <taxon>Actinomycetes</taxon>
        <taxon>Micromonosporales</taxon>
        <taxon>Micromonosporaceae</taxon>
        <taxon>Catenuloplanes</taxon>
    </lineage>
</organism>
<dbReference type="Proteomes" id="UP001183643">
    <property type="component" value="Unassembled WGS sequence"/>
</dbReference>
<dbReference type="Pfam" id="PF14081">
    <property type="entry name" value="DUF4262"/>
    <property type="match status" value="1"/>
</dbReference>
<dbReference type="AlphaFoldDB" id="A0AAE3YPD8"/>
<gene>
    <name evidence="2" type="ORF">J2S41_004267</name>
</gene>
<comment type="caution">
    <text evidence="2">The sequence shown here is derived from an EMBL/GenBank/DDBJ whole genome shotgun (WGS) entry which is preliminary data.</text>
</comment>
<dbReference type="InterPro" id="IPR025358">
    <property type="entry name" value="DUF4262"/>
</dbReference>
<name>A0AAE3YPD8_9ACTN</name>
<reference evidence="2" key="1">
    <citation type="submission" date="2023-07" db="EMBL/GenBank/DDBJ databases">
        <title>Sequencing the genomes of 1000 actinobacteria strains.</title>
        <authorList>
            <person name="Klenk H.-P."/>
        </authorList>
    </citation>
    <scope>NUCLEOTIDE SEQUENCE</scope>
    <source>
        <strain evidence="2">DSM 44707</strain>
    </source>
</reference>
<feature type="region of interest" description="Disordered" evidence="1">
    <location>
        <begin position="148"/>
        <end position="185"/>
    </location>
</feature>
<evidence type="ECO:0000313" key="2">
    <source>
        <dbReference type="EMBL" id="MDR7277489.1"/>
    </source>
</evidence>
<keyword evidence="3" id="KW-1185">Reference proteome</keyword>
<sequence>MDDQSCHCLLCAAPPTYPEESWDARDRTMADKIRRYGWNVTGVAGDPTPDWAYSTGLWHTLRAPEVCVFGLPARLGMRIVNVVGNLLRDGDTLLDGERRDDVLTGYDVIVRRVHPHWYRGFFGAGIDFCRRPPMPMTQIVWPDRAGRFPWEPDADPSNRDAQPSLWLLPDDHPPSRWTHTDPSAG</sequence>
<evidence type="ECO:0008006" key="4">
    <source>
        <dbReference type="Google" id="ProtNLM"/>
    </source>
</evidence>